<keyword evidence="4 7" id="KW-0812">Transmembrane</keyword>
<evidence type="ECO:0000313" key="9">
    <source>
        <dbReference type="EMBL" id="MFC5403282.1"/>
    </source>
</evidence>
<comment type="similarity">
    <text evidence="7">Belongs to the binding-protein-dependent transport system permease family.</text>
</comment>
<evidence type="ECO:0000256" key="1">
    <source>
        <dbReference type="ARBA" id="ARBA00004651"/>
    </source>
</evidence>
<dbReference type="InterPro" id="IPR000515">
    <property type="entry name" value="MetI-like"/>
</dbReference>
<dbReference type="InterPro" id="IPR035906">
    <property type="entry name" value="MetI-like_sf"/>
</dbReference>
<dbReference type="PANTHER" id="PTHR43744">
    <property type="entry name" value="ABC TRANSPORTER PERMEASE PROTEIN MG189-RELATED-RELATED"/>
    <property type="match status" value="1"/>
</dbReference>
<sequence length="278" mass="30814">MNIRKGDSGLLIRLFLVSFTIVNIYPLLFTLFTSFKTSEEFFADIWALPQKWSFDNYSQAFEVGRLGEYFYNSVVIALVSLVLVTVMGTFAAYALARLHVPFSGAIVGLLLVIQILPTESMILPLYMLMSKLKLLGVTYVPITSAYLGWLLPGTIVILRNFFLSVPSELLESARIDGSGEIHTMFRIVFPLSGGAIATCTVLNFCFVWGELLWAQISTLTTEKGIPITVGLLNFQGQYATNWGLMTAAICMILIPLVLLFVFLQKYFVQGLTSGAIKG</sequence>
<evidence type="ECO:0000256" key="3">
    <source>
        <dbReference type="ARBA" id="ARBA00022475"/>
    </source>
</evidence>
<comment type="subcellular location">
    <subcellularLocation>
        <location evidence="1 7">Cell membrane</location>
        <topology evidence="1 7">Multi-pass membrane protein</topology>
    </subcellularLocation>
</comment>
<reference evidence="10" key="1">
    <citation type="journal article" date="2019" name="Int. J. Syst. Evol. Microbiol.">
        <title>The Global Catalogue of Microorganisms (GCM) 10K type strain sequencing project: providing services to taxonomists for standard genome sequencing and annotation.</title>
        <authorList>
            <consortium name="The Broad Institute Genomics Platform"/>
            <consortium name="The Broad Institute Genome Sequencing Center for Infectious Disease"/>
            <person name="Wu L."/>
            <person name="Ma J."/>
        </authorList>
    </citation>
    <scope>NUCLEOTIDE SEQUENCE [LARGE SCALE GENOMIC DNA]</scope>
    <source>
        <strain evidence="10">CGMCC 1.18575</strain>
    </source>
</reference>
<evidence type="ECO:0000256" key="7">
    <source>
        <dbReference type="RuleBase" id="RU363032"/>
    </source>
</evidence>
<feature type="transmembrane region" description="Helical" evidence="7">
    <location>
        <begin position="12"/>
        <end position="32"/>
    </location>
</feature>
<dbReference type="SUPFAM" id="SSF161098">
    <property type="entry name" value="MetI-like"/>
    <property type="match status" value="1"/>
</dbReference>
<keyword evidence="6 7" id="KW-0472">Membrane</keyword>
<feature type="transmembrane region" description="Helical" evidence="7">
    <location>
        <begin position="242"/>
        <end position="263"/>
    </location>
</feature>
<keyword evidence="3" id="KW-1003">Cell membrane</keyword>
<keyword evidence="5 7" id="KW-1133">Transmembrane helix</keyword>
<comment type="caution">
    <text evidence="9">The sequence shown here is derived from an EMBL/GenBank/DDBJ whole genome shotgun (WGS) entry which is preliminary data.</text>
</comment>
<dbReference type="Pfam" id="PF00528">
    <property type="entry name" value="BPD_transp_1"/>
    <property type="match status" value="1"/>
</dbReference>
<dbReference type="Proteomes" id="UP001596113">
    <property type="component" value="Unassembled WGS sequence"/>
</dbReference>
<dbReference type="PROSITE" id="PS50928">
    <property type="entry name" value="ABC_TM1"/>
    <property type="match status" value="1"/>
</dbReference>
<evidence type="ECO:0000256" key="2">
    <source>
        <dbReference type="ARBA" id="ARBA00022448"/>
    </source>
</evidence>
<evidence type="ECO:0000256" key="4">
    <source>
        <dbReference type="ARBA" id="ARBA00022692"/>
    </source>
</evidence>
<evidence type="ECO:0000256" key="6">
    <source>
        <dbReference type="ARBA" id="ARBA00023136"/>
    </source>
</evidence>
<proteinExistence type="inferred from homology"/>
<gene>
    <name evidence="9" type="ORF">ACFPOF_11130</name>
</gene>
<feature type="domain" description="ABC transmembrane type-1" evidence="8">
    <location>
        <begin position="70"/>
        <end position="263"/>
    </location>
</feature>
<dbReference type="RefSeq" id="WP_378132499.1">
    <property type="nucleotide sequence ID" value="NZ_JBHSMI010000023.1"/>
</dbReference>
<dbReference type="PANTHER" id="PTHR43744:SF8">
    <property type="entry name" value="SN-GLYCEROL-3-PHOSPHATE TRANSPORT SYSTEM PERMEASE PROTEIN UGPE"/>
    <property type="match status" value="1"/>
</dbReference>
<name>A0ABW0HW63_9BACL</name>
<feature type="transmembrane region" description="Helical" evidence="7">
    <location>
        <begin position="69"/>
        <end position="95"/>
    </location>
</feature>
<dbReference type="EMBL" id="JBHSMI010000023">
    <property type="protein sequence ID" value="MFC5403282.1"/>
    <property type="molecule type" value="Genomic_DNA"/>
</dbReference>
<dbReference type="Gene3D" id="1.10.3720.10">
    <property type="entry name" value="MetI-like"/>
    <property type="match status" value="1"/>
</dbReference>
<evidence type="ECO:0000313" key="10">
    <source>
        <dbReference type="Proteomes" id="UP001596113"/>
    </source>
</evidence>
<feature type="transmembrane region" description="Helical" evidence="7">
    <location>
        <begin position="187"/>
        <end position="209"/>
    </location>
</feature>
<organism evidence="9 10">
    <name type="scientific">Cohnella soli</name>
    <dbReference type="NCBI Taxonomy" id="425005"/>
    <lineage>
        <taxon>Bacteria</taxon>
        <taxon>Bacillati</taxon>
        <taxon>Bacillota</taxon>
        <taxon>Bacilli</taxon>
        <taxon>Bacillales</taxon>
        <taxon>Paenibacillaceae</taxon>
        <taxon>Cohnella</taxon>
    </lineage>
</organism>
<feature type="transmembrane region" description="Helical" evidence="7">
    <location>
        <begin position="102"/>
        <end position="126"/>
    </location>
</feature>
<accession>A0ABW0HW63</accession>
<evidence type="ECO:0000259" key="8">
    <source>
        <dbReference type="PROSITE" id="PS50928"/>
    </source>
</evidence>
<evidence type="ECO:0000256" key="5">
    <source>
        <dbReference type="ARBA" id="ARBA00022989"/>
    </source>
</evidence>
<feature type="transmembrane region" description="Helical" evidence="7">
    <location>
        <begin position="146"/>
        <end position="166"/>
    </location>
</feature>
<protein>
    <submittedName>
        <fullName evidence="9">Carbohydrate ABC transporter permease</fullName>
    </submittedName>
</protein>
<keyword evidence="10" id="KW-1185">Reference proteome</keyword>
<keyword evidence="2 7" id="KW-0813">Transport</keyword>
<dbReference type="CDD" id="cd06261">
    <property type="entry name" value="TM_PBP2"/>
    <property type="match status" value="1"/>
</dbReference>